<dbReference type="GO" id="GO:0000278">
    <property type="term" value="P:mitotic cell cycle"/>
    <property type="evidence" value="ECO:0007669"/>
    <property type="project" value="TreeGrafter"/>
</dbReference>
<keyword evidence="5" id="KW-0539">Nucleus</keyword>
<accession>A0A4S2N724</accession>
<gene>
    <name evidence="8" type="ORF">EX30DRAFT_361040</name>
</gene>
<feature type="compositionally biased region" description="Basic residues" evidence="6">
    <location>
        <begin position="27"/>
        <end position="43"/>
    </location>
</feature>
<dbReference type="InterPro" id="IPR035425">
    <property type="entry name" value="CENP-T/H4_C"/>
</dbReference>
<dbReference type="GO" id="GO:0000776">
    <property type="term" value="C:kinetochore"/>
    <property type="evidence" value="ECO:0007669"/>
    <property type="project" value="InterPro"/>
</dbReference>
<feature type="region of interest" description="Disordered" evidence="6">
    <location>
        <begin position="246"/>
        <end position="290"/>
    </location>
</feature>
<dbReference type="GO" id="GO:0051382">
    <property type="term" value="P:kinetochore assembly"/>
    <property type="evidence" value="ECO:0007669"/>
    <property type="project" value="InterPro"/>
</dbReference>
<dbReference type="CDD" id="cd22920">
    <property type="entry name" value="HFD_CENP-T"/>
    <property type="match status" value="1"/>
</dbReference>
<evidence type="ECO:0000256" key="1">
    <source>
        <dbReference type="ARBA" id="ARBA00004123"/>
    </source>
</evidence>
<feature type="compositionally biased region" description="Acidic residues" evidence="6">
    <location>
        <begin position="107"/>
        <end position="116"/>
    </location>
</feature>
<feature type="domain" description="CENP-T/Histone H4 histone fold" evidence="7">
    <location>
        <begin position="299"/>
        <end position="398"/>
    </location>
</feature>
<dbReference type="PANTHER" id="PTHR46904:SF1">
    <property type="entry name" value="CENTROMERE PROTEIN T"/>
    <property type="match status" value="1"/>
</dbReference>
<evidence type="ECO:0000256" key="6">
    <source>
        <dbReference type="SAM" id="MobiDB-lite"/>
    </source>
</evidence>
<evidence type="ECO:0000259" key="7">
    <source>
        <dbReference type="Pfam" id="PF15511"/>
    </source>
</evidence>
<feature type="compositionally biased region" description="Low complexity" evidence="6">
    <location>
        <begin position="1"/>
        <end position="15"/>
    </location>
</feature>
<dbReference type="GO" id="GO:0005634">
    <property type="term" value="C:nucleus"/>
    <property type="evidence" value="ECO:0007669"/>
    <property type="project" value="UniProtKB-SubCell"/>
</dbReference>
<dbReference type="Pfam" id="PF15511">
    <property type="entry name" value="CENP-T_C"/>
    <property type="match status" value="1"/>
</dbReference>
<comment type="subcellular location">
    <subcellularLocation>
        <location evidence="2">Chromosome</location>
    </subcellularLocation>
    <subcellularLocation>
        <location evidence="1">Nucleus</location>
    </subcellularLocation>
</comment>
<reference evidence="8 9" key="1">
    <citation type="submission" date="2019-04" db="EMBL/GenBank/DDBJ databases">
        <title>Comparative genomics and transcriptomics to analyze fruiting body development in filamentous ascomycetes.</title>
        <authorList>
            <consortium name="DOE Joint Genome Institute"/>
            <person name="Lutkenhaus R."/>
            <person name="Traeger S."/>
            <person name="Breuer J."/>
            <person name="Kuo A."/>
            <person name="Lipzen A."/>
            <person name="Pangilinan J."/>
            <person name="Dilworth D."/>
            <person name="Sandor L."/>
            <person name="Poggeler S."/>
            <person name="Barry K."/>
            <person name="Grigoriev I.V."/>
            <person name="Nowrousian M."/>
        </authorList>
    </citation>
    <scope>NUCLEOTIDE SEQUENCE [LARGE SCALE GENOMIC DNA]</scope>
    <source>
        <strain evidence="8 9">CBS 389.68</strain>
    </source>
</reference>
<evidence type="ECO:0000256" key="5">
    <source>
        <dbReference type="ARBA" id="ARBA00023242"/>
    </source>
</evidence>
<evidence type="ECO:0000256" key="3">
    <source>
        <dbReference type="ARBA" id="ARBA00010137"/>
    </source>
</evidence>
<feature type="region of interest" description="Disordered" evidence="6">
    <location>
        <begin position="1"/>
        <end position="151"/>
    </location>
</feature>
<organism evidence="8 9">
    <name type="scientific">Ascodesmis nigricans</name>
    <dbReference type="NCBI Taxonomy" id="341454"/>
    <lineage>
        <taxon>Eukaryota</taxon>
        <taxon>Fungi</taxon>
        <taxon>Dikarya</taxon>
        <taxon>Ascomycota</taxon>
        <taxon>Pezizomycotina</taxon>
        <taxon>Pezizomycetes</taxon>
        <taxon>Pezizales</taxon>
        <taxon>Ascodesmidaceae</taxon>
        <taxon>Ascodesmis</taxon>
    </lineage>
</organism>
<evidence type="ECO:0000313" key="9">
    <source>
        <dbReference type="Proteomes" id="UP000298138"/>
    </source>
</evidence>
<sequence>MNTPSSSRRAQSQPPNATPQTAIQLRSIRRTPHAGRLRPKAVKSPHLNRAFEQRHALTPGRRKSGRAFYQDSPRDILRQMSRVLPAPTPQPPKQTPRRIQEYRSDPEIYDDDDDAASPELPDIKTNLLDSDDDDLGPPPRSSVPLDSDDNTMDVTMELPLRAPVVKPDYGRDSLGPRASDMHLFAPMSDPRDASNFLEPEEPFGESVQQLDPESTILHAEEDLLEEPTYDHDNILGYNSDLSNDLSHLQPDLNTTHDDDHEDPWVDSDSDHEAATSAPPPRTIKKNTRKPRALRQSAYGIDYAPLPPAVIRKLASQLSATKLSKDTLRVLDEASEAFFRQTADSLRAFARHAGRKTVDESDVVQLMMRQRQINPQTSVFALAQRYLPRELANEIRMRPKR</sequence>
<keyword evidence="4" id="KW-0158">Chromosome</keyword>
<comment type="similarity">
    <text evidence="3">Belongs to the CENP-T/CNN1 family.</text>
</comment>
<dbReference type="AlphaFoldDB" id="A0A4S2N724"/>
<proteinExistence type="inferred from homology"/>
<protein>
    <recommendedName>
        <fullName evidence="7">CENP-T/Histone H4 histone fold domain-containing protein</fullName>
    </recommendedName>
</protein>
<dbReference type="GO" id="GO:0007059">
    <property type="term" value="P:chromosome segregation"/>
    <property type="evidence" value="ECO:0007669"/>
    <property type="project" value="TreeGrafter"/>
</dbReference>
<keyword evidence="9" id="KW-1185">Reference proteome</keyword>
<dbReference type="GO" id="GO:0046982">
    <property type="term" value="F:protein heterodimerization activity"/>
    <property type="evidence" value="ECO:0007669"/>
    <property type="project" value="InterPro"/>
</dbReference>
<dbReference type="OrthoDB" id="10071681at2759"/>
<dbReference type="InParanoid" id="A0A4S2N724"/>
<feature type="region of interest" description="Disordered" evidence="6">
    <location>
        <begin position="189"/>
        <end position="210"/>
    </location>
</feature>
<dbReference type="GO" id="GO:0003677">
    <property type="term" value="F:DNA binding"/>
    <property type="evidence" value="ECO:0007669"/>
    <property type="project" value="InterPro"/>
</dbReference>
<dbReference type="Gene3D" id="1.10.20.10">
    <property type="entry name" value="Histone, subunit A"/>
    <property type="match status" value="1"/>
</dbReference>
<evidence type="ECO:0000313" key="8">
    <source>
        <dbReference type="EMBL" id="TGZ85138.1"/>
    </source>
</evidence>
<dbReference type="EMBL" id="ML220112">
    <property type="protein sequence ID" value="TGZ85138.1"/>
    <property type="molecule type" value="Genomic_DNA"/>
</dbReference>
<dbReference type="InterPro" id="IPR009072">
    <property type="entry name" value="Histone-fold"/>
</dbReference>
<evidence type="ECO:0000256" key="2">
    <source>
        <dbReference type="ARBA" id="ARBA00004286"/>
    </source>
</evidence>
<evidence type="ECO:0000256" key="4">
    <source>
        <dbReference type="ARBA" id="ARBA00022454"/>
    </source>
</evidence>
<dbReference type="PANTHER" id="PTHR46904">
    <property type="entry name" value="CENTROMERE PROTEIN T"/>
    <property type="match status" value="1"/>
</dbReference>
<dbReference type="Proteomes" id="UP000298138">
    <property type="component" value="Unassembled WGS sequence"/>
</dbReference>
<dbReference type="STRING" id="341454.A0A4S2N724"/>
<dbReference type="SUPFAM" id="SSF47113">
    <property type="entry name" value="Histone-fold"/>
    <property type="match status" value="1"/>
</dbReference>
<dbReference type="InterPro" id="IPR028255">
    <property type="entry name" value="CENP-T"/>
</dbReference>
<name>A0A4S2N724_9PEZI</name>